<evidence type="ECO:0000313" key="3">
    <source>
        <dbReference type="Proteomes" id="UP000028007"/>
    </source>
</evidence>
<evidence type="ECO:0008006" key="4">
    <source>
        <dbReference type="Google" id="ProtNLM"/>
    </source>
</evidence>
<dbReference type="EMBL" id="JNFF01000116">
    <property type="protein sequence ID" value="KEQ28366.1"/>
    <property type="molecule type" value="Genomic_DNA"/>
</dbReference>
<keyword evidence="1" id="KW-0812">Transmembrane</keyword>
<dbReference type="eggNOG" id="ENOG50335HX">
    <property type="taxonomic scope" value="Bacteria"/>
</dbReference>
<dbReference type="RefSeq" id="WP_037444197.1">
    <property type="nucleotide sequence ID" value="NZ_JNFF01000116.1"/>
</dbReference>
<feature type="transmembrane region" description="Helical" evidence="1">
    <location>
        <begin position="6"/>
        <end position="26"/>
    </location>
</feature>
<keyword evidence="1" id="KW-1133">Transmembrane helix</keyword>
<evidence type="ECO:0000313" key="2">
    <source>
        <dbReference type="EMBL" id="KEQ28366.1"/>
    </source>
</evidence>
<keyword evidence="3" id="KW-1185">Reference proteome</keyword>
<comment type="caution">
    <text evidence="2">The sequence shown here is derived from an EMBL/GenBank/DDBJ whole genome shotgun (WGS) entry which is preliminary data.</text>
</comment>
<dbReference type="OrthoDB" id="5702951at2"/>
<protein>
    <recommendedName>
        <fullName evidence="4">DUF2931 domain-containing protein</fullName>
    </recommendedName>
</protein>
<dbReference type="InterPro" id="IPR021326">
    <property type="entry name" value="DUF2931"/>
</dbReference>
<gene>
    <name evidence="2" type="ORF">N180_01660</name>
</gene>
<name>A0A081PCE3_9SPHI</name>
<keyword evidence="1" id="KW-0472">Membrane</keyword>
<evidence type="ECO:0000256" key="1">
    <source>
        <dbReference type="SAM" id="Phobius"/>
    </source>
</evidence>
<accession>A0A081PCE3</accession>
<reference evidence="2 3" key="1">
    <citation type="journal article" date="1992" name="Int. J. Syst. Bacteriol.">
        <title>Sphingobacterium antarcticus sp. nov. a Psychrotrophic Bacterium from the Soils of Schirmacher Oasis, Antarctica.</title>
        <authorList>
            <person name="Shivaji S."/>
            <person name="Ray M.K."/>
            <person name="Rao N.S."/>
            <person name="Saiserr L."/>
            <person name="Jagannadham M.V."/>
            <person name="Kumar G.S."/>
            <person name="Reddy G."/>
            <person name="Bhargava P.M."/>
        </authorList>
    </citation>
    <scope>NUCLEOTIDE SEQUENCE [LARGE SCALE GENOMIC DNA]</scope>
    <source>
        <strain evidence="2 3">4BY</strain>
    </source>
</reference>
<dbReference type="Pfam" id="PF11153">
    <property type="entry name" value="DUF2931"/>
    <property type="match status" value="1"/>
</dbReference>
<sequence>MKLNLVNKLYISIAVLLFICLSYKIINYKGWERFYYFSSVSAPADYPVFIEKIQFQLPDNEDSHDFYQSRDENVNAFRTGWGEEYYSAWVHKPLRLPEKLVIEYASYSEQKFYSGVIDLPGPEILEIFKAALKEKQAAKLSSSGGDKLGLRFVVGIAPKGNIVVWLRGVYLEKKILQTKIESVNSQGKVLPGKNNAALNLLFKELSDSVKLELKKGSGTPANYLDSSTHYIEQNKELWEYQKKNHFID</sequence>
<proteinExistence type="predicted"/>
<dbReference type="Proteomes" id="UP000028007">
    <property type="component" value="Unassembled WGS sequence"/>
</dbReference>
<dbReference type="AlphaFoldDB" id="A0A081PCE3"/>
<organism evidence="2 3">
    <name type="scientific">Pedobacter antarcticus 4BY</name>
    <dbReference type="NCBI Taxonomy" id="1358423"/>
    <lineage>
        <taxon>Bacteria</taxon>
        <taxon>Pseudomonadati</taxon>
        <taxon>Bacteroidota</taxon>
        <taxon>Sphingobacteriia</taxon>
        <taxon>Sphingobacteriales</taxon>
        <taxon>Sphingobacteriaceae</taxon>
        <taxon>Pedobacter</taxon>
    </lineage>
</organism>